<accession>A0ABY6Q583</accession>
<reference evidence="2 3" key="1">
    <citation type="submission" date="2019-02" db="EMBL/GenBank/DDBJ databases">
        <title>Halieaceae_genomes.</title>
        <authorList>
            <person name="Li S.-H."/>
        </authorList>
    </citation>
    <scope>NUCLEOTIDE SEQUENCE [LARGE SCALE GENOMIC DNA]</scope>
    <source>
        <strain evidence="2 3">JH123</strain>
    </source>
</reference>
<name>A0ABY6Q583_9GAMM</name>
<gene>
    <name evidence="2" type="ORF">E0F26_04505</name>
</gene>
<feature type="transmembrane region" description="Helical" evidence="1">
    <location>
        <begin position="191"/>
        <end position="210"/>
    </location>
</feature>
<feature type="transmembrane region" description="Helical" evidence="1">
    <location>
        <begin position="246"/>
        <end position="271"/>
    </location>
</feature>
<feature type="transmembrane region" description="Helical" evidence="1">
    <location>
        <begin position="50"/>
        <end position="67"/>
    </location>
</feature>
<dbReference type="RefSeq" id="WP_279242854.1">
    <property type="nucleotide sequence ID" value="NZ_CP036501.1"/>
</dbReference>
<evidence type="ECO:0000313" key="3">
    <source>
        <dbReference type="Proteomes" id="UP001317963"/>
    </source>
</evidence>
<keyword evidence="1" id="KW-0812">Transmembrane</keyword>
<dbReference type="Proteomes" id="UP001317963">
    <property type="component" value="Chromosome"/>
</dbReference>
<feature type="transmembrane region" description="Helical" evidence="1">
    <location>
        <begin position="149"/>
        <end position="170"/>
    </location>
</feature>
<feature type="transmembrane region" description="Helical" evidence="1">
    <location>
        <begin position="15"/>
        <end position="38"/>
    </location>
</feature>
<evidence type="ECO:0008006" key="4">
    <source>
        <dbReference type="Google" id="ProtNLM"/>
    </source>
</evidence>
<evidence type="ECO:0000313" key="2">
    <source>
        <dbReference type="EMBL" id="UZP74046.1"/>
    </source>
</evidence>
<sequence>MRGLAEFIMRGRWQALAVAVLGSVLVIAAPMSAAAIALVTMAQGMRNGTWVALWALLPALLLGWVSGDYGTGFLLLSVYVGAVVLAQTLSLSLALIAIIPVSAVGGFVLLTFNTAFLEAMLSMLDAWIAALQSESPETGDSLSALRPTANQVAGLMATGNAFLASLSLLLGRYWQSALFKPGAFGEEFRALKLPGALTALLVLVAMAGALSGSETAAWSALAGIPVTLAGFGLFHHIAKRQQLGGTFLTIGYVLWVIVDGLKVGVLLAVLLDAFLDLGRRVKPK</sequence>
<feature type="transmembrane region" description="Helical" evidence="1">
    <location>
        <begin position="73"/>
        <end position="99"/>
    </location>
</feature>
<proteinExistence type="predicted"/>
<feature type="transmembrane region" description="Helical" evidence="1">
    <location>
        <begin position="106"/>
        <end position="129"/>
    </location>
</feature>
<organism evidence="2 3">
    <name type="scientific">Candidatus Paraluminiphilus aquimaris</name>
    <dbReference type="NCBI Taxonomy" id="2518994"/>
    <lineage>
        <taxon>Bacteria</taxon>
        <taxon>Pseudomonadati</taxon>
        <taxon>Pseudomonadota</taxon>
        <taxon>Gammaproteobacteria</taxon>
        <taxon>Cellvibrionales</taxon>
        <taxon>Halieaceae</taxon>
        <taxon>Candidatus Paraluminiphilus</taxon>
    </lineage>
</organism>
<evidence type="ECO:0000256" key="1">
    <source>
        <dbReference type="SAM" id="Phobius"/>
    </source>
</evidence>
<protein>
    <recommendedName>
        <fullName evidence="4">DUF2232 domain-containing protein</fullName>
    </recommendedName>
</protein>
<keyword evidence="3" id="KW-1185">Reference proteome</keyword>
<feature type="transmembrane region" description="Helical" evidence="1">
    <location>
        <begin position="216"/>
        <end position="234"/>
    </location>
</feature>
<keyword evidence="1" id="KW-0472">Membrane</keyword>
<keyword evidence="1" id="KW-1133">Transmembrane helix</keyword>
<dbReference type="EMBL" id="CP036501">
    <property type="protein sequence ID" value="UZP74046.1"/>
    <property type="molecule type" value="Genomic_DNA"/>
</dbReference>